<dbReference type="EMBL" id="AP022345">
    <property type="protein sequence ID" value="BBU69768.1"/>
    <property type="molecule type" value="Genomic_DNA"/>
</dbReference>
<dbReference type="AlphaFoldDB" id="A0A7R6TQ27"/>
<sequence length="564" mass="61089">MIHGIKLTGRVALCLLLGQLAVVSHAQTSAGQLLQQNRELEPMPPVLPDATREPAPVELKPLAPKPDQLTFVVKQFVFVGNNKISSEELQPLVADFIGKPITFDDLKRITDAITEYYRERGWLVRVILPQQDITDGTVTFRIVEAKLGGIKINNQSKRVSDARVEAWIYGRIPQDSELSLGELDHALLTLNDLPDVAVVGSLQEGAKPGDTILLITVTDKPLFNGQVSADNYGDSNSGKARGSALVNVNGPLGIGDQLSVYGMYSQGNNYGRLSYTLPVGNSGLRVGVNGSSMSYRVLNNSFNSLFNNGFANTGGLEATYPIVRTRPMNLIGLLNWNYNSFRNWSNGKSIAENSYDTNVTQIGASGNLIDGLFGGGLNTASLISSFGNIGKDAWQNNAQSIGVAGSFAKLRYAANRNQALNDSLSFYLGVSGQWASKNMDSSEQLYLGGPMNVRAYASGQGAASQGNLTTAELRQNLPYQTQLTAFYDMANVQQWKFNTQNIATNNYILQGYGASLGWIGPYGVNIKAVWAQRTGQLSQSVAQYLSQNGGTSVNRFWLTGSIPF</sequence>
<evidence type="ECO:0000256" key="3">
    <source>
        <dbReference type="ARBA" id="ARBA00022448"/>
    </source>
</evidence>
<accession>A0A7R6TQ27</accession>
<feature type="signal peptide" evidence="9">
    <location>
        <begin position="1"/>
        <end position="26"/>
    </location>
</feature>
<dbReference type="PROSITE" id="PS51779">
    <property type="entry name" value="POTRA"/>
    <property type="match status" value="1"/>
</dbReference>
<dbReference type="GO" id="GO:0098046">
    <property type="term" value="C:type V protein secretion system complex"/>
    <property type="evidence" value="ECO:0007669"/>
    <property type="project" value="TreeGrafter"/>
</dbReference>
<keyword evidence="8" id="KW-0998">Cell outer membrane</keyword>
<keyword evidence="3" id="KW-0813">Transport</keyword>
<keyword evidence="4" id="KW-1134">Transmembrane beta strand</keyword>
<dbReference type="GO" id="GO:0009279">
    <property type="term" value="C:cell outer membrane"/>
    <property type="evidence" value="ECO:0007669"/>
    <property type="project" value="UniProtKB-SubCell"/>
</dbReference>
<keyword evidence="7" id="KW-0472">Membrane</keyword>
<evidence type="ECO:0000256" key="5">
    <source>
        <dbReference type="ARBA" id="ARBA00022692"/>
    </source>
</evidence>
<evidence type="ECO:0000256" key="4">
    <source>
        <dbReference type="ARBA" id="ARBA00022452"/>
    </source>
</evidence>
<dbReference type="InterPro" id="IPR013686">
    <property type="entry name" value="Polypept-transport_assoc_ShlB"/>
</dbReference>
<evidence type="ECO:0000256" key="7">
    <source>
        <dbReference type="ARBA" id="ARBA00023136"/>
    </source>
</evidence>
<evidence type="ECO:0000313" key="12">
    <source>
        <dbReference type="Proteomes" id="UP000463961"/>
    </source>
</evidence>
<name>A0A7R6TQ27_9RHOO</name>
<feature type="chain" id="PRO_5030798909" description="POTRA domain-containing protein" evidence="9">
    <location>
        <begin position="27"/>
        <end position="564"/>
    </location>
</feature>
<evidence type="ECO:0000313" key="11">
    <source>
        <dbReference type="EMBL" id="BBU69768.1"/>
    </source>
</evidence>
<proteinExistence type="inferred from homology"/>
<evidence type="ECO:0000256" key="9">
    <source>
        <dbReference type="SAM" id="SignalP"/>
    </source>
</evidence>
<comment type="similarity">
    <text evidence="2">Belongs to the TPS (TC 1.B.20) family.</text>
</comment>
<evidence type="ECO:0000256" key="1">
    <source>
        <dbReference type="ARBA" id="ARBA00004442"/>
    </source>
</evidence>
<evidence type="ECO:0000256" key="2">
    <source>
        <dbReference type="ARBA" id="ARBA00009055"/>
    </source>
</evidence>
<dbReference type="Pfam" id="PF03865">
    <property type="entry name" value="ShlB"/>
    <property type="match status" value="1"/>
</dbReference>
<dbReference type="InterPro" id="IPR005565">
    <property type="entry name" value="Hemolysn_activator_HlyB_C"/>
</dbReference>
<keyword evidence="12" id="KW-1185">Reference proteome</keyword>
<dbReference type="InterPro" id="IPR034746">
    <property type="entry name" value="POTRA"/>
</dbReference>
<organism evidence="11 12">
    <name type="scientific">Fluviibacter phosphoraccumulans</name>
    <dbReference type="NCBI Taxonomy" id="1751046"/>
    <lineage>
        <taxon>Bacteria</taxon>
        <taxon>Pseudomonadati</taxon>
        <taxon>Pseudomonadota</taxon>
        <taxon>Betaproteobacteria</taxon>
        <taxon>Rhodocyclales</taxon>
        <taxon>Fluviibacteraceae</taxon>
        <taxon>Fluviibacter</taxon>
    </lineage>
</organism>
<keyword evidence="6" id="KW-0653">Protein transport</keyword>
<dbReference type="Gene3D" id="3.10.20.310">
    <property type="entry name" value="membrane protein fhac"/>
    <property type="match status" value="1"/>
</dbReference>
<keyword evidence="5" id="KW-0812">Transmembrane</keyword>
<protein>
    <recommendedName>
        <fullName evidence="10">POTRA domain-containing protein</fullName>
    </recommendedName>
</protein>
<comment type="subcellular location">
    <subcellularLocation>
        <location evidence="1">Cell outer membrane</location>
    </subcellularLocation>
</comment>
<dbReference type="GO" id="GO:0008320">
    <property type="term" value="F:protein transmembrane transporter activity"/>
    <property type="evidence" value="ECO:0007669"/>
    <property type="project" value="TreeGrafter"/>
</dbReference>
<reference evidence="12" key="1">
    <citation type="submission" date="2020-01" db="EMBL/GenBank/DDBJ databases">
        <title>Phosphoaccumulans saitamaens gen. nov., sp. nov., a polyphosphate accumulating bacterium isolated from surface river water.</title>
        <authorList>
            <person name="Watanabe K."/>
            <person name="Suda W."/>
        </authorList>
    </citation>
    <scope>NUCLEOTIDE SEQUENCE [LARGE SCALE GENOMIC DNA]</scope>
    <source>
        <strain evidence="12">ICHIAU1</strain>
    </source>
</reference>
<dbReference type="Gene3D" id="2.40.160.50">
    <property type="entry name" value="membrane protein fhac: a member of the omp85/tpsb transporter family"/>
    <property type="match status" value="1"/>
</dbReference>
<evidence type="ECO:0000256" key="8">
    <source>
        <dbReference type="ARBA" id="ARBA00023237"/>
    </source>
</evidence>
<dbReference type="InterPro" id="IPR051544">
    <property type="entry name" value="TPS_OM_transporter"/>
</dbReference>
<dbReference type="PANTHER" id="PTHR34597">
    <property type="entry name" value="SLR1661 PROTEIN"/>
    <property type="match status" value="1"/>
</dbReference>
<dbReference type="Pfam" id="PF08479">
    <property type="entry name" value="POTRA_2"/>
    <property type="match status" value="1"/>
</dbReference>
<dbReference type="Proteomes" id="UP000463961">
    <property type="component" value="Chromosome"/>
</dbReference>
<feature type="domain" description="POTRA" evidence="10">
    <location>
        <begin position="71"/>
        <end position="145"/>
    </location>
</feature>
<evidence type="ECO:0000259" key="10">
    <source>
        <dbReference type="PROSITE" id="PS51779"/>
    </source>
</evidence>
<evidence type="ECO:0000256" key="6">
    <source>
        <dbReference type="ARBA" id="ARBA00022927"/>
    </source>
</evidence>
<keyword evidence="9" id="KW-0732">Signal</keyword>
<dbReference type="GO" id="GO:0046819">
    <property type="term" value="P:protein secretion by the type V secretion system"/>
    <property type="evidence" value="ECO:0007669"/>
    <property type="project" value="TreeGrafter"/>
</dbReference>
<dbReference type="PANTHER" id="PTHR34597:SF1">
    <property type="entry name" value="HEME_HEMOPEXIN TRANSPORTER PROTEIN HUXB"/>
    <property type="match status" value="1"/>
</dbReference>
<gene>
    <name evidence="11" type="ORF">ICHIAU1_20510</name>
</gene>